<keyword evidence="1" id="KW-0812">Transmembrane</keyword>
<organism evidence="2 3">
    <name type="scientific">Enterobacter bugandensis</name>
    <dbReference type="NCBI Taxonomy" id="881260"/>
    <lineage>
        <taxon>Bacteria</taxon>
        <taxon>Pseudomonadati</taxon>
        <taxon>Pseudomonadota</taxon>
        <taxon>Gammaproteobacteria</taxon>
        <taxon>Enterobacterales</taxon>
        <taxon>Enterobacteriaceae</taxon>
        <taxon>Enterobacter</taxon>
    </lineage>
</organism>
<feature type="transmembrane region" description="Helical" evidence="1">
    <location>
        <begin position="50"/>
        <end position="72"/>
    </location>
</feature>
<sequence>MKVILLALLWCTAVFLSLLTLYKVIPPEVQYSFAEHFKIYGDELIMDFVLYLFLGVSAFSASVLTLALYVLIRKK</sequence>
<accession>A0A822WMW4</accession>
<evidence type="ECO:0000313" key="2">
    <source>
        <dbReference type="EMBL" id="CZX09865.1"/>
    </source>
</evidence>
<gene>
    <name evidence="2" type="ORF">SAMEA2273372_00655</name>
</gene>
<keyword evidence="1" id="KW-1133">Transmembrane helix</keyword>
<keyword evidence="1" id="KW-0472">Membrane</keyword>
<name>A0A822WMW4_9ENTR</name>
<dbReference type="Proteomes" id="UP000076063">
    <property type="component" value="Unassembled WGS sequence"/>
</dbReference>
<comment type="caution">
    <text evidence="2">The sequence shown here is derived from an EMBL/GenBank/DDBJ whole genome shotgun (WGS) entry which is preliminary data.</text>
</comment>
<evidence type="ECO:0000256" key="1">
    <source>
        <dbReference type="SAM" id="Phobius"/>
    </source>
</evidence>
<proteinExistence type="predicted"/>
<dbReference type="AlphaFoldDB" id="A0A822WMW4"/>
<evidence type="ECO:0000313" key="3">
    <source>
        <dbReference type="Proteomes" id="UP000076063"/>
    </source>
</evidence>
<protein>
    <submittedName>
        <fullName evidence="2">Uncharacterized protein</fullName>
    </submittedName>
</protein>
<reference evidence="2 3" key="1">
    <citation type="submission" date="2016-03" db="EMBL/GenBank/DDBJ databases">
        <authorList>
            <consortium name="Pathogen Informatics"/>
        </authorList>
    </citation>
    <scope>NUCLEOTIDE SEQUENCE [LARGE SCALE GENOMIC DNA]</scope>
    <source>
        <strain evidence="3">e1527</strain>
    </source>
</reference>
<dbReference type="EMBL" id="FJZI01000001">
    <property type="protein sequence ID" value="CZX09865.1"/>
    <property type="molecule type" value="Genomic_DNA"/>
</dbReference>